<evidence type="ECO:0000256" key="4">
    <source>
        <dbReference type="ARBA" id="ARBA00022857"/>
    </source>
</evidence>
<proteinExistence type="inferred from homology"/>
<keyword evidence="8" id="KW-1185">Reference proteome</keyword>
<evidence type="ECO:0000256" key="6">
    <source>
        <dbReference type="SAM" id="MobiDB-lite"/>
    </source>
</evidence>
<name>A0A0N1HHU5_9EURO</name>
<dbReference type="InterPro" id="IPR017438">
    <property type="entry name" value="ATP-NAD_kinase_N"/>
</dbReference>
<dbReference type="GeneID" id="28731648"/>
<protein>
    <submittedName>
        <fullName evidence="7">NAD(+) kinase</fullName>
    </submittedName>
</protein>
<dbReference type="AlphaFoldDB" id="A0A0N1HHU5"/>
<evidence type="ECO:0000256" key="2">
    <source>
        <dbReference type="ARBA" id="ARBA00022679"/>
    </source>
</evidence>
<comment type="caution">
    <text evidence="7">The sequence shown here is derived from an EMBL/GenBank/DDBJ whole genome shotgun (WGS) entry which is preliminary data.</text>
</comment>
<dbReference type="FunFam" id="2.60.200.30:FF:000008">
    <property type="entry name" value="Putative NAD+ kinase"/>
    <property type="match status" value="1"/>
</dbReference>
<dbReference type="InterPro" id="IPR016064">
    <property type="entry name" value="NAD/diacylglycerol_kinase_sf"/>
</dbReference>
<dbReference type="EMBL" id="LFJN01000039">
    <property type="protein sequence ID" value="KPI35472.1"/>
    <property type="molecule type" value="Genomic_DNA"/>
</dbReference>
<dbReference type="Pfam" id="PF01513">
    <property type="entry name" value="NAD_kinase"/>
    <property type="match status" value="1"/>
</dbReference>
<evidence type="ECO:0000256" key="5">
    <source>
        <dbReference type="ARBA" id="ARBA00023027"/>
    </source>
</evidence>
<comment type="similarity">
    <text evidence="1">Belongs to the NAD kinase family.</text>
</comment>
<keyword evidence="4" id="KW-0521">NADP</keyword>
<dbReference type="RefSeq" id="XP_017995435.1">
    <property type="nucleotide sequence ID" value="XM_018139768.1"/>
</dbReference>
<dbReference type="STRING" id="1664694.A0A0N1HHU5"/>
<dbReference type="HAMAP" id="MF_00361">
    <property type="entry name" value="NAD_kinase"/>
    <property type="match status" value="1"/>
</dbReference>
<evidence type="ECO:0000313" key="8">
    <source>
        <dbReference type="Proteomes" id="UP000038010"/>
    </source>
</evidence>
<evidence type="ECO:0000256" key="3">
    <source>
        <dbReference type="ARBA" id="ARBA00022777"/>
    </source>
</evidence>
<keyword evidence="2" id="KW-0808">Transferase</keyword>
<dbReference type="InterPro" id="IPR017437">
    <property type="entry name" value="ATP-NAD_kinase_PpnK-typ_C"/>
</dbReference>
<dbReference type="GO" id="GO:0003951">
    <property type="term" value="F:NAD+ kinase activity"/>
    <property type="evidence" value="ECO:0007669"/>
    <property type="project" value="InterPro"/>
</dbReference>
<feature type="compositionally biased region" description="Basic and acidic residues" evidence="6">
    <location>
        <begin position="28"/>
        <end position="41"/>
    </location>
</feature>
<dbReference type="VEuPathDB" id="FungiDB:AB675_10962"/>
<dbReference type="Gene3D" id="3.40.50.10330">
    <property type="entry name" value="Probable inorganic polyphosphate/atp-NAD kinase, domain 1"/>
    <property type="match status" value="1"/>
</dbReference>
<dbReference type="Pfam" id="PF20143">
    <property type="entry name" value="NAD_kinase_C"/>
    <property type="match status" value="1"/>
</dbReference>
<dbReference type="OrthoDB" id="24581at2759"/>
<dbReference type="PANTHER" id="PTHR20275:SF11">
    <property type="entry name" value="KINASE, PUTATIVE (AFU_ORTHOLOGUE AFUA_5G12870)-RELATED"/>
    <property type="match status" value="1"/>
</dbReference>
<evidence type="ECO:0000256" key="1">
    <source>
        <dbReference type="ARBA" id="ARBA00010995"/>
    </source>
</evidence>
<dbReference type="PANTHER" id="PTHR20275">
    <property type="entry name" value="NAD KINASE"/>
    <property type="match status" value="1"/>
</dbReference>
<keyword evidence="5" id="KW-0520">NAD</keyword>
<dbReference type="GO" id="GO:0006741">
    <property type="term" value="P:NADP+ biosynthetic process"/>
    <property type="evidence" value="ECO:0007669"/>
    <property type="project" value="InterPro"/>
</dbReference>
<feature type="compositionally biased region" description="Polar residues" evidence="6">
    <location>
        <begin position="124"/>
        <end position="139"/>
    </location>
</feature>
<dbReference type="SUPFAM" id="SSF111331">
    <property type="entry name" value="NAD kinase/diacylglycerol kinase-like"/>
    <property type="match status" value="1"/>
</dbReference>
<gene>
    <name evidence="7" type="ORF">AB675_10962</name>
</gene>
<evidence type="ECO:0000313" key="7">
    <source>
        <dbReference type="EMBL" id="KPI35472.1"/>
    </source>
</evidence>
<dbReference type="Proteomes" id="UP000038010">
    <property type="component" value="Unassembled WGS sequence"/>
</dbReference>
<reference evidence="7 8" key="1">
    <citation type="submission" date="2015-06" db="EMBL/GenBank/DDBJ databases">
        <title>Draft genome of the ant-associated black yeast Phialophora attae CBS 131958.</title>
        <authorList>
            <person name="Moreno L.F."/>
            <person name="Stielow B.J."/>
            <person name="de Hoog S."/>
            <person name="Vicente V.A."/>
            <person name="Weiss V.A."/>
            <person name="de Vries M."/>
            <person name="Cruz L.M."/>
            <person name="Souza E.M."/>
        </authorList>
    </citation>
    <scope>NUCLEOTIDE SEQUENCE [LARGE SCALE GENOMIC DNA]</scope>
    <source>
        <strain evidence="7 8">CBS 131958</strain>
    </source>
</reference>
<dbReference type="InterPro" id="IPR002504">
    <property type="entry name" value="NADK"/>
</dbReference>
<organism evidence="7 8">
    <name type="scientific">Cyphellophora attinorum</name>
    <dbReference type="NCBI Taxonomy" id="1664694"/>
    <lineage>
        <taxon>Eukaryota</taxon>
        <taxon>Fungi</taxon>
        <taxon>Dikarya</taxon>
        <taxon>Ascomycota</taxon>
        <taxon>Pezizomycotina</taxon>
        <taxon>Eurotiomycetes</taxon>
        <taxon>Chaetothyriomycetidae</taxon>
        <taxon>Chaetothyriales</taxon>
        <taxon>Cyphellophoraceae</taxon>
        <taxon>Cyphellophora</taxon>
    </lineage>
</organism>
<feature type="region of interest" description="Disordered" evidence="6">
    <location>
        <begin position="119"/>
        <end position="145"/>
    </location>
</feature>
<feature type="region of interest" description="Disordered" evidence="6">
    <location>
        <begin position="521"/>
        <end position="541"/>
    </location>
</feature>
<dbReference type="GO" id="GO:0019674">
    <property type="term" value="P:NAD+ metabolic process"/>
    <property type="evidence" value="ECO:0007669"/>
    <property type="project" value="InterPro"/>
</dbReference>
<accession>A0A0N1HHU5</accession>
<dbReference type="FunFam" id="3.40.50.10330:FF:000029">
    <property type="entry name" value="NAD+ kinase, putative"/>
    <property type="match status" value="1"/>
</dbReference>
<keyword evidence="3 7" id="KW-0418">Kinase</keyword>
<dbReference type="Gene3D" id="2.60.200.30">
    <property type="entry name" value="Probable inorganic polyphosphate/atp-NAD kinase, domain 2"/>
    <property type="match status" value="1"/>
</dbReference>
<feature type="region of interest" description="Disordered" evidence="6">
    <location>
        <begin position="1"/>
        <end position="41"/>
    </location>
</feature>
<sequence>MAAPNRASGAPHLSRTISDGMYSLSRTVTREGDNSSDDELNREMEVLFDNDSIRRRKSSIVASEAQKIHLNMKPAAEQPPPNKERTSSQCLVHKLVAEKTAQTTPPKSEQRNGQLEQIDEGGPLQTQDSVASTASSNSNEDVRATHSRLLTKKQLSDMALSVRSLAKKLSNLKVKLQIRRVFLLTKAHDRTLIAKTREVTRWLLDKERDVDYIVYVEDTMKENKTFDAAGLVEEDPDSFGPRLKYWNNELARHRPHTFDFVVTLGGDGTVLYASWLFQRVVPPVLSFALGSLGFLTKFDFDDYQQTLTQAFREGVTISLRLRFEGTIMRSQKSKDESAEDADLVEELMHDETEGKHTHKPDRTFEILNDVVVDRGPNPTMSSIELFGDEEHLTTVQADGICVATPTGSTAYNLAAGGSLCHPENPVILVTAICAHTLSFRPIILPDTIVLRLGVPYDARANSWASFDGRERVELCPGDYVTISASRYPFANVMPPGRRSEDWVNSISRTLQWNSRQRQKAFKEWESEDKSKKTAEESQGDK</sequence>